<dbReference type="AlphaFoldDB" id="A0A8J2JSM7"/>
<comment type="caution">
    <text evidence="1">The sequence shown here is derived from an EMBL/GenBank/DDBJ whole genome shotgun (WGS) entry which is preliminary data.</text>
</comment>
<accession>A0A8J2JSM7</accession>
<reference evidence="1" key="1">
    <citation type="submission" date="2021-06" db="EMBL/GenBank/DDBJ databases">
        <authorList>
            <person name="Hodson N. C."/>
            <person name="Mongue J. A."/>
            <person name="Jaron S. K."/>
        </authorList>
    </citation>
    <scope>NUCLEOTIDE SEQUENCE</scope>
</reference>
<protein>
    <recommendedName>
        <fullName evidence="3">F-box protein</fullName>
    </recommendedName>
</protein>
<evidence type="ECO:0000313" key="2">
    <source>
        <dbReference type="Proteomes" id="UP000708208"/>
    </source>
</evidence>
<evidence type="ECO:0008006" key="3">
    <source>
        <dbReference type="Google" id="ProtNLM"/>
    </source>
</evidence>
<name>A0A8J2JSM7_9HEXA</name>
<dbReference type="Proteomes" id="UP000708208">
    <property type="component" value="Unassembled WGS sequence"/>
</dbReference>
<dbReference type="EMBL" id="CAJVCH010122692">
    <property type="protein sequence ID" value="CAG7725486.1"/>
    <property type="molecule type" value="Genomic_DNA"/>
</dbReference>
<sequence length="126" mass="14003">IFGYLSPADLKSCCEVNEFWGSVADRIIFDYQIVWRSLKYVNVRTTNGYKNPKIQERSSSIAAEMDRFSGICRKFRINGPSISPGKSGRLRGTISTKCSRNSCCSIYNGGGVSKHEQIASSSFSKV</sequence>
<keyword evidence="2" id="KW-1185">Reference proteome</keyword>
<feature type="non-terminal residue" evidence="1">
    <location>
        <position position="1"/>
    </location>
</feature>
<organism evidence="1 2">
    <name type="scientific">Allacma fusca</name>
    <dbReference type="NCBI Taxonomy" id="39272"/>
    <lineage>
        <taxon>Eukaryota</taxon>
        <taxon>Metazoa</taxon>
        <taxon>Ecdysozoa</taxon>
        <taxon>Arthropoda</taxon>
        <taxon>Hexapoda</taxon>
        <taxon>Collembola</taxon>
        <taxon>Symphypleona</taxon>
        <taxon>Sminthuridae</taxon>
        <taxon>Allacma</taxon>
    </lineage>
</organism>
<proteinExistence type="predicted"/>
<evidence type="ECO:0000313" key="1">
    <source>
        <dbReference type="EMBL" id="CAG7725486.1"/>
    </source>
</evidence>
<gene>
    <name evidence="1" type="ORF">AFUS01_LOCUS14441</name>
</gene>